<dbReference type="Proteomes" id="UP000006876">
    <property type="component" value="Chromosome"/>
</dbReference>
<protein>
    <submittedName>
        <fullName evidence="3">Uncharacterized protein</fullName>
    </submittedName>
</protein>
<name>E3HSZ6_ACHXA</name>
<dbReference type="EMBL" id="CP002287">
    <property type="protein sequence ID" value="ADP19740.1"/>
    <property type="molecule type" value="Genomic_DNA"/>
</dbReference>
<reference evidence="3 4" key="1">
    <citation type="journal article" date="2011" name="J. Bacteriol.">
        <title>Complete genome sequence of the haloaromatic acid-degrading bacterium Achromobacter xylosoxidans A8.</title>
        <authorList>
            <person name="Strnad H."/>
            <person name="Ridl J."/>
            <person name="Paces J."/>
            <person name="Kolar M."/>
            <person name="Vlcek C."/>
            <person name="Paces V."/>
        </authorList>
    </citation>
    <scope>NUCLEOTIDE SEQUENCE [LARGE SCALE GENOMIC DNA]</scope>
    <source>
        <strain evidence="3 4">A8</strain>
    </source>
</reference>
<evidence type="ECO:0000256" key="2">
    <source>
        <dbReference type="SAM" id="SignalP"/>
    </source>
</evidence>
<dbReference type="KEGG" id="axy:AXYL_06447"/>
<dbReference type="RefSeq" id="WP_013397016.1">
    <property type="nucleotide sequence ID" value="NC_014640.1"/>
</dbReference>
<dbReference type="STRING" id="762376.AXYL_06447"/>
<proteinExistence type="predicted"/>
<feature type="chain" id="PRO_5003171833" evidence="2">
    <location>
        <begin position="26"/>
        <end position="167"/>
    </location>
</feature>
<evidence type="ECO:0000256" key="1">
    <source>
        <dbReference type="SAM" id="MobiDB-lite"/>
    </source>
</evidence>
<keyword evidence="2" id="KW-0732">Signal</keyword>
<feature type="region of interest" description="Disordered" evidence="1">
    <location>
        <begin position="118"/>
        <end position="167"/>
    </location>
</feature>
<accession>E3HSZ6</accession>
<evidence type="ECO:0000313" key="4">
    <source>
        <dbReference type="Proteomes" id="UP000006876"/>
    </source>
</evidence>
<feature type="compositionally biased region" description="Polar residues" evidence="1">
    <location>
        <begin position="127"/>
        <end position="138"/>
    </location>
</feature>
<feature type="compositionally biased region" description="Basic and acidic residues" evidence="1">
    <location>
        <begin position="139"/>
        <end position="160"/>
    </location>
</feature>
<gene>
    <name evidence="3" type="ordered locus">AXYL_06447</name>
</gene>
<evidence type="ECO:0000313" key="3">
    <source>
        <dbReference type="EMBL" id="ADP19740.1"/>
    </source>
</evidence>
<feature type="signal peptide" evidence="2">
    <location>
        <begin position="1"/>
        <end position="25"/>
    </location>
</feature>
<dbReference type="HOGENOM" id="CLU_135439_0_0_4"/>
<dbReference type="AlphaFoldDB" id="E3HSZ6"/>
<organism evidence="3 4">
    <name type="scientific">Achromobacter xylosoxidans (strain A8)</name>
    <dbReference type="NCBI Taxonomy" id="762376"/>
    <lineage>
        <taxon>Bacteria</taxon>
        <taxon>Pseudomonadati</taxon>
        <taxon>Pseudomonadota</taxon>
        <taxon>Betaproteobacteria</taxon>
        <taxon>Burkholderiales</taxon>
        <taxon>Alcaligenaceae</taxon>
        <taxon>Achromobacter</taxon>
    </lineage>
</organism>
<sequence length="167" mass="18101">MRGFMNAARLGLLMACAWMAAPPLAAQTRQESPPAQDPAALGRALLDAGPDARVRLDGLSRDHAAIFGTEDANEQALMDQERAIGERREQMRVLEKLLSEKPAADPHPPAMIPLNPGANMTMPSLAPTPSGSQLNRGSLDTRRSLDEMQQRVDGLRRDADALSQRGR</sequence>